<organism evidence="2 3">
    <name type="scientific">Aspergillus pseudoustus</name>
    <dbReference type="NCBI Taxonomy" id="1810923"/>
    <lineage>
        <taxon>Eukaryota</taxon>
        <taxon>Fungi</taxon>
        <taxon>Dikarya</taxon>
        <taxon>Ascomycota</taxon>
        <taxon>Pezizomycotina</taxon>
        <taxon>Eurotiomycetes</taxon>
        <taxon>Eurotiomycetidae</taxon>
        <taxon>Eurotiales</taxon>
        <taxon>Aspergillaceae</taxon>
        <taxon>Aspergillus</taxon>
        <taxon>Aspergillus subgen. Nidulantes</taxon>
    </lineage>
</organism>
<evidence type="ECO:0000313" key="3">
    <source>
        <dbReference type="Proteomes" id="UP001610446"/>
    </source>
</evidence>
<feature type="region of interest" description="Disordered" evidence="1">
    <location>
        <begin position="412"/>
        <end position="434"/>
    </location>
</feature>
<accession>A0ABR4J772</accession>
<name>A0ABR4J772_9EURO</name>
<proteinExistence type="predicted"/>
<dbReference type="InterPro" id="IPR036047">
    <property type="entry name" value="F-box-like_dom_sf"/>
</dbReference>
<protein>
    <recommendedName>
        <fullName evidence="4">F-box domain-containing protein</fullName>
    </recommendedName>
</protein>
<evidence type="ECO:0008006" key="4">
    <source>
        <dbReference type="Google" id="ProtNLM"/>
    </source>
</evidence>
<comment type="caution">
    <text evidence="2">The sequence shown here is derived from an EMBL/GenBank/DDBJ whole genome shotgun (WGS) entry which is preliminary data.</text>
</comment>
<evidence type="ECO:0000313" key="2">
    <source>
        <dbReference type="EMBL" id="KAL2835424.1"/>
    </source>
</evidence>
<evidence type="ECO:0000256" key="1">
    <source>
        <dbReference type="SAM" id="MobiDB-lite"/>
    </source>
</evidence>
<keyword evidence="3" id="KW-1185">Reference proteome</keyword>
<reference evidence="2 3" key="1">
    <citation type="submission" date="2024-07" db="EMBL/GenBank/DDBJ databases">
        <title>Section-level genome sequencing and comparative genomics of Aspergillus sections Usti and Cavernicolus.</title>
        <authorList>
            <consortium name="Lawrence Berkeley National Laboratory"/>
            <person name="Nybo J.L."/>
            <person name="Vesth T.C."/>
            <person name="Theobald S."/>
            <person name="Frisvad J.C."/>
            <person name="Larsen T.O."/>
            <person name="Kjaerboelling I."/>
            <person name="Rothschild-Mancinelli K."/>
            <person name="Lyhne E.K."/>
            <person name="Kogle M.E."/>
            <person name="Barry K."/>
            <person name="Clum A."/>
            <person name="Na H."/>
            <person name="Ledsgaard L."/>
            <person name="Lin J."/>
            <person name="Lipzen A."/>
            <person name="Kuo A."/>
            <person name="Riley R."/>
            <person name="Mondo S."/>
            <person name="Labutti K."/>
            <person name="Haridas S."/>
            <person name="Pangalinan J."/>
            <person name="Salamov A.A."/>
            <person name="Simmons B.A."/>
            <person name="Magnuson J.K."/>
            <person name="Chen J."/>
            <person name="Drula E."/>
            <person name="Henrissat B."/>
            <person name="Wiebenga A."/>
            <person name="Lubbers R.J."/>
            <person name="Gomes A.C."/>
            <person name="Makela M.R."/>
            <person name="Stajich J."/>
            <person name="Grigoriev I.V."/>
            <person name="Mortensen U.H."/>
            <person name="De Vries R.P."/>
            <person name="Baker S.E."/>
            <person name="Andersen M.R."/>
        </authorList>
    </citation>
    <scope>NUCLEOTIDE SEQUENCE [LARGE SCALE GENOMIC DNA]</scope>
    <source>
        <strain evidence="2 3">CBS 123904</strain>
    </source>
</reference>
<dbReference type="EMBL" id="JBFXLU010000205">
    <property type="protein sequence ID" value="KAL2835424.1"/>
    <property type="molecule type" value="Genomic_DNA"/>
</dbReference>
<dbReference type="Proteomes" id="UP001610446">
    <property type="component" value="Unassembled WGS sequence"/>
</dbReference>
<sequence>MASADPFQHLSFDCSSNILFYLDIRSLACCERVNHGWKLFVRTWIVNWGFPIHFLRFVERKIDKDPVGVVRQFKLLAAAHYNLQFGKATRVCMFEDVREIAIAGDFVVWRSSDRRAYWQRLNLKEGGSLFRRHRLLLELQRTDKHGALLVSPAGYVLSERIVSDDAGTSHSISHIYSLLERRELYTIQQADDVAHPIGDPIHMSKKRIYFITRTRRTELRAYDICSGTLIYTTLLAEGGGLFPSITSPRITLWTFTAVIDGEPELLICLMETAIMGTIAIVNGDNGRIVQIIRMDFGAGAYITVDSIHGEFAVCIPDMIDSISVRVHKYAQGADGLFYERCEEVISPGCSPLSNLEIDVDPFRYLAASVQGDSGIPQIQTFSDGFDASSMAHHTERQGTAVIAFLPTGKRPITLPPKPQDEEEERRGFVPHHKMPDSRYGNKVKFAVRFLGGERLLFSWGTLFWGNEAFYLFHFGIQVPGIKRG</sequence>
<gene>
    <name evidence="2" type="ORF">BJY01DRAFT_252660</name>
</gene>
<dbReference type="SUPFAM" id="SSF81383">
    <property type="entry name" value="F-box domain"/>
    <property type="match status" value="1"/>
</dbReference>